<dbReference type="Proteomes" id="UP000193922">
    <property type="component" value="Unassembled WGS sequence"/>
</dbReference>
<keyword evidence="3" id="KW-1185">Reference proteome</keyword>
<evidence type="ECO:0000313" key="3">
    <source>
        <dbReference type="Proteomes" id="UP000193922"/>
    </source>
</evidence>
<comment type="caution">
    <text evidence="2">The sequence shown here is derived from an EMBL/GenBank/DDBJ whole genome shotgun (WGS) entry which is preliminary data.</text>
</comment>
<evidence type="ECO:0000313" key="2">
    <source>
        <dbReference type="EMBL" id="ORX68115.1"/>
    </source>
</evidence>
<dbReference type="GeneID" id="63804642"/>
<reference evidence="2 3" key="1">
    <citation type="submission" date="2016-07" db="EMBL/GenBank/DDBJ databases">
        <title>Pervasive Adenine N6-methylation of Active Genes in Fungi.</title>
        <authorList>
            <consortium name="DOE Joint Genome Institute"/>
            <person name="Mondo S.J."/>
            <person name="Dannebaum R.O."/>
            <person name="Kuo R.C."/>
            <person name="Labutti K."/>
            <person name="Haridas S."/>
            <person name="Kuo A."/>
            <person name="Salamov A."/>
            <person name="Ahrendt S.R."/>
            <person name="Lipzen A."/>
            <person name="Sullivan W."/>
            <person name="Andreopoulos W.B."/>
            <person name="Clum A."/>
            <person name="Lindquist E."/>
            <person name="Daum C."/>
            <person name="Ramamoorthy G.K."/>
            <person name="Gryganskyi A."/>
            <person name="Culley D."/>
            <person name="Magnuson J.K."/>
            <person name="James T.Y."/>
            <person name="O'Malley M.A."/>
            <person name="Stajich J.E."/>
            <person name="Spatafora J.W."/>
            <person name="Visel A."/>
            <person name="Grigoriev I.V."/>
        </authorList>
    </citation>
    <scope>NUCLEOTIDE SEQUENCE [LARGE SCALE GENOMIC DNA]</scope>
    <source>
        <strain evidence="2 3">ATCC 12442</strain>
    </source>
</reference>
<name>A0A1Y1W467_9FUNG</name>
<dbReference type="EMBL" id="MCFD01000010">
    <property type="protein sequence ID" value="ORX68115.1"/>
    <property type="molecule type" value="Genomic_DNA"/>
</dbReference>
<sequence length="62" mass="7039">MLWLHTSLLDFLLSHYSCFHSSFSPKHFQRAAIASPSSHMAWNMVMGPEQCLCTVFYVCEGG</sequence>
<protein>
    <submittedName>
        <fullName evidence="2">Uncharacterized protein</fullName>
    </submittedName>
</protein>
<keyword evidence="1" id="KW-0732">Signal</keyword>
<evidence type="ECO:0000256" key="1">
    <source>
        <dbReference type="SAM" id="SignalP"/>
    </source>
</evidence>
<gene>
    <name evidence="2" type="ORF">DL89DRAFT_268654</name>
</gene>
<proteinExistence type="predicted"/>
<dbReference type="AlphaFoldDB" id="A0A1Y1W467"/>
<feature type="chain" id="PRO_5011965616" evidence="1">
    <location>
        <begin position="20"/>
        <end position="62"/>
    </location>
</feature>
<feature type="signal peptide" evidence="1">
    <location>
        <begin position="1"/>
        <end position="19"/>
    </location>
</feature>
<accession>A0A1Y1W467</accession>
<organism evidence="2 3">
    <name type="scientific">Linderina pennispora</name>
    <dbReference type="NCBI Taxonomy" id="61395"/>
    <lineage>
        <taxon>Eukaryota</taxon>
        <taxon>Fungi</taxon>
        <taxon>Fungi incertae sedis</taxon>
        <taxon>Zoopagomycota</taxon>
        <taxon>Kickxellomycotina</taxon>
        <taxon>Kickxellomycetes</taxon>
        <taxon>Kickxellales</taxon>
        <taxon>Kickxellaceae</taxon>
        <taxon>Linderina</taxon>
    </lineage>
</organism>
<dbReference type="RefSeq" id="XP_040741929.1">
    <property type="nucleotide sequence ID" value="XM_040887994.1"/>
</dbReference>